<dbReference type="PROSITE" id="PS51257">
    <property type="entry name" value="PROKAR_LIPOPROTEIN"/>
    <property type="match status" value="1"/>
</dbReference>
<dbReference type="Proteomes" id="UP000294796">
    <property type="component" value="Unassembled WGS sequence"/>
</dbReference>
<dbReference type="OrthoDB" id="5975261at2"/>
<feature type="signal peptide" evidence="1">
    <location>
        <begin position="1"/>
        <end position="26"/>
    </location>
</feature>
<evidence type="ECO:0000313" key="2">
    <source>
        <dbReference type="EMBL" id="TDK27389.1"/>
    </source>
</evidence>
<dbReference type="EMBL" id="SMTF01000002">
    <property type="protein sequence ID" value="TDK27389.1"/>
    <property type="molecule type" value="Genomic_DNA"/>
</dbReference>
<keyword evidence="3" id="KW-1185">Reference proteome</keyword>
<proteinExistence type="predicted"/>
<evidence type="ECO:0008006" key="4">
    <source>
        <dbReference type="Google" id="ProtNLM"/>
    </source>
</evidence>
<organism evidence="2 3">
    <name type="scientific">Luteimonas aestuarii</name>
    <dbReference type="NCBI Taxonomy" id="453837"/>
    <lineage>
        <taxon>Bacteria</taxon>
        <taxon>Pseudomonadati</taxon>
        <taxon>Pseudomonadota</taxon>
        <taxon>Gammaproteobacteria</taxon>
        <taxon>Lysobacterales</taxon>
        <taxon>Lysobacteraceae</taxon>
        <taxon>Luteimonas</taxon>
    </lineage>
</organism>
<gene>
    <name evidence="2" type="ORF">E2F46_04155</name>
</gene>
<feature type="chain" id="PRO_5021017518" description="Lipoprotein" evidence="1">
    <location>
        <begin position="27"/>
        <end position="168"/>
    </location>
</feature>
<protein>
    <recommendedName>
        <fullName evidence="4">Lipoprotein</fullName>
    </recommendedName>
</protein>
<evidence type="ECO:0000313" key="3">
    <source>
        <dbReference type="Proteomes" id="UP000294796"/>
    </source>
</evidence>
<dbReference type="RefSeq" id="WP_133320808.1">
    <property type="nucleotide sequence ID" value="NZ_SMTF01000002.1"/>
</dbReference>
<comment type="caution">
    <text evidence="2">The sequence shown here is derived from an EMBL/GenBank/DDBJ whole genome shotgun (WGS) entry which is preliminary data.</text>
</comment>
<sequence length="168" mass="17961">MTAYLKTTARCVLVGALLAGAGACDATGETSAPADGIEAIEAKVVDALPLRSGYYVSSDTPCAQASNATLHLMHDDGEGYGGFTTPPYYCAFVRIEQVGPTGYRVEEACGDTNGEGDEPAAAVSLYDIVSDTHYRARREDGWKSESRRCPRRELPALWRDSGPGDYVE</sequence>
<dbReference type="AlphaFoldDB" id="A0A4R5U1D4"/>
<keyword evidence="1" id="KW-0732">Signal</keyword>
<name>A0A4R5U1D4_9GAMM</name>
<accession>A0A4R5U1D4</accession>
<evidence type="ECO:0000256" key="1">
    <source>
        <dbReference type="SAM" id="SignalP"/>
    </source>
</evidence>
<reference evidence="2 3" key="1">
    <citation type="submission" date="2019-03" db="EMBL/GenBank/DDBJ databases">
        <title>Luteimonas zhaokaii sp.nov., isolated from the rectal contents of Plateau pika in Yushu, Qinghai Province, China.</title>
        <authorList>
            <person name="Zhang G."/>
        </authorList>
    </citation>
    <scope>NUCLEOTIDE SEQUENCE [LARGE SCALE GENOMIC DNA]</scope>
    <source>
        <strain evidence="2 3">B9</strain>
    </source>
</reference>